<accession>A0ABM1TKD9</accession>
<keyword evidence="1" id="KW-0963">Cytoplasm</keyword>
<dbReference type="Proteomes" id="UP000694941">
    <property type="component" value="Unplaced"/>
</dbReference>
<dbReference type="PANTHER" id="PTHR21208">
    <property type="entry name" value="ADP-DEPENDENT GLUCOKINASE"/>
    <property type="match status" value="1"/>
</dbReference>
<keyword evidence="2" id="KW-0808">Transferase</keyword>
<keyword evidence="5" id="KW-0460">Magnesium</keyword>
<feature type="transmembrane region" description="Helical" evidence="7">
    <location>
        <begin position="6"/>
        <end position="26"/>
    </location>
</feature>
<protein>
    <submittedName>
        <fullName evidence="9">ADP-dependent glucokinase-like isoform X1</fullName>
    </submittedName>
</protein>
<keyword evidence="6" id="KW-0324">Glycolysis</keyword>
<keyword evidence="7" id="KW-0812">Transmembrane</keyword>
<reference evidence="9" key="1">
    <citation type="submission" date="2025-08" db="UniProtKB">
        <authorList>
            <consortium name="RefSeq"/>
        </authorList>
    </citation>
    <scope>IDENTIFICATION</scope>
    <source>
        <tissue evidence="9">Muscle</tissue>
    </source>
</reference>
<evidence type="ECO:0000256" key="4">
    <source>
        <dbReference type="ARBA" id="ARBA00022777"/>
    </source>
</evidence>
<organism evidence="8 9">
    <name type="scientific">Limulus polyphemus</name>
    <name type="common">Atlantic horseshoe crab</name>
    <dbReference type="NCBI Taxonomy" id="6850"/>
    <lineage>
        <taxon>Eukaryota</taxon>
        <taxon>Metazoa</taxon>
        <taxon>Ecdysozoa</taxon>
        <taxon>Arthropoda</taxon>
        <taxon>Chelicerata</taxon>
        <taxon>Merostomata</taxon>
        <taxon>Xiphosura</taxon>
        <taxon>Limulidae</taxon>
        <taxon>Limulus</taxon>
    </lineage>
</organism>
<dbReference type="InterPro" id="IPR029056">
    <property type="entry name" value="Ribokinase-like"/>
</dbReference>
<evidence type="ECO:0000256" key="7">
    <source>
        <dbReference type="SAM" id="Phobius"/>
    </source>
</evidence>
<dbReference type="PANTHER" id="PTHR21208:SF1">
    <property type="entry name" value="ADP-DEPENDENT GLUCOKINASE"/>
    <property type="match status" value="1"/>
</dbReference>
<dbReference type="RefSeq" id="XP_022256345.1">
    <property type="nucleotide sequence ID" value="XM_022400637.1"/>
</dbReference>
<keyword evidence="8" id="KW-1185">Reference proteome</keyword>
<keyword evidence="7" id="KW-0472">Membrane</keyword>
<proteinExistence type="predicted"/>
<dbReference type="Pfam" id="PF04587">
    <property type="entry name" value="ADP_PFK_GK"/>
    <property type="match status" value="1"/>
</dbReference>
<evidence type="ECO:0000256" key="2">
    <source>
        <dbReference type="ARBA" id="ARBA00022679"/>
    </source>
</evidence>
<evidence type="ECO:0000256" key="1">
    <source>
        <dbReference type="ARBA" id="ARBA00022490"/>
    </source>
</evidence>
<sequence>MASTSAKVSIGSLFSVLLVLIAFYFNQNGHSDFEQRLEETLNGLLRAEKKVSLSYKPKVAVGFGSCQDLFVHSKDVLLFNPPPKIPEHFHSISTQDELLKVFAYFFRHGAAAERYIKNETLFKEVLELASRANDVHWAIGGNAPVMAARFAKEGCDVLLGAQMTKGLKQFLPDEVIISGPFTEEDDIHILLEYLAGERWGPYLASRANRFIVHNDHSNPHLMSIHGFVKHLETFNPNLLVVGGLQMMDNFPFQPQLRREKLMQVSEICSRLPQDTKVHFEMASFTEEALLHDIVDLIIPFADSLGMNEQELPNFYHILKYGNVTLISEATPRVATVLDQMRDVFDILQETWKRSGQRKLTRLHVHTLAFQAIMTEKDSSWKNTMSAAAKAALTAHRHTCGSHRIDTAKAKLILDDAFTSSLRNDAKRIPVKSSRPVSCWDEGDREVCVAPVLVCTEVLQTGGGGVGEFPKLCNLLYCRTSTTSSCYFTAFLMLDVRVQTFPAKQQQ</sequence>
<keyword evidence="4" id="KW-0418">Kinase</keyword>
<dbReference type="Gene3D" id="3.40.1190.20">
    <property type="match status" value="1"/>
</dbReference>
<evidence type="ECO:0000256" key="5">
    <source>
        <dbReference type="ARBA" id="ARBA00022842"/>
    </source>
</evidence>
<name>A0ABM1TKD9_LIMPO</name>
<keyword evidence="7" id="KW-1133">Transmembrane helix</keyword>
<dbReference type="SUPFAM" id="SSF53613">
    <property type="entry name" value="Ribokinase-like"/>
    <property type="match status" value="1"/>
</dbReference>
<dbReference type="GeneID" id="106472034"/>
<dbReference type="PROSITE" id="PS51255">
    <property type="entry name" value="ADPK"/>
    <property type="match status" value="1"/>
</dbReference>
<gene>
    <name evidence="9" type="primary">LOC106472034</name>
</gene>
<evidence type="ECO:0000313" key="8">
    <source>
        <dbReference type="Proteomes" id="UP000694941"/>
    </source>
</evidence>
<evidence type="ECO:0000256" key="3">
    <source>
        <dbReference type="ARBA" id="ARBA00022723"/>
    </source>
</evidence>
<keyword evidence="3" id="KW-0479">Metal-binding</keyword>
<evidence type="ECO:0000313" key="9">
    <source>
        <dbReference type="RefSeq" id="XP_022256345.1"/>
    </source>
</evidence>
<evidence type="ECO:0000256" key="6">
    <source>
        <dbReference type="ARBA" id="ARBA00023152"/>
    </source>
</evidence>
<dbReference type="InterPro" id="IPR007666">
    <property type="entry name" value="ADP_PFK/GK"/>
</dbReference>